<name>A0AA35TNC9_GEOBA</name>
<accession>A0AA35TNC9</accession>
<feature type="chain" id="PRO_5041298129" description="Secreted protein" evidence="1">
    <location>
        <begin position="22"/>
        <end position="65"/>
    </location>
</feature>
<evidence type="ECO:0000313" key="2">
    <source>
        <dbReference type="EMBL" id="CAI8050076.1"/>
    </source>
</evidence>
<sequence>MTYYAAFATILLVHYAAVCVGTSNLPNVTGCPANTTDANAADLAEIKETVKNLVSKVSLLLVPGH</sequence>
<dbReference type="Proteomes" id="UP001174909">
    <property type="component" value="Unassembled WGS sequence"/>
</dbReference>
<organism evidence="2 3">
    <name type="scientific">Geodia barretti</name>
    <name type="common">Barrett's horny sponge</name>
    <dbReference type="NCBI Taxonomy" id="519541"/>
    <lineage>
        <taxon>Eukaryota</taxon>
        <taxon>Metazoa</taxon>
        <taxon>Porifera</taxon>
        <taxon>Demospongiae</taxon>
        <taxon>Heteroscleromorpha</taxon>
        <taxon>Tetractinellida</taxon>
        <taxon>Astrophorina</taxon>
        <taxon>Geodiidae</taxon>
        <taxon>Geodia</taxon>
    </lineage>
</organism>
<keyword evidence="3" id="KW-1185">Reference proteome</keyword>
<evidence type="ECO:0008006" key="4">
    <source>
        <dbReference type="Google" id="ProtNLM"/>
    </source>
</evidence>
<dbReference type="AlphaFoldDB" id="A0AA35TNC9"/>
<comment type="caution">
    <text evidence="2">The sequence shown here is derived from an EMBL/GenBank/DDBJ whole genome shotgun (WGS) entry which is preliminary data.</text>
</comment>
<feature type="non-terminal residue" evidence="2">
    <location>
        <position position="1"/>
    </location>
</feature>
<evidence type="ECO:0000313" key="3">
    <source>
        <dbReference type="Proteomes" id="UP001174909"/>
    </source>
</evidence>
<evidence type="ECO:0000256" key="1">
    <source>
        <dbReference type="SAM" id="SignalP"/>
    </source>
</evidence>
<proteinExistence type="predicted"/>
<protein>
    <recommendedName>
        <fullName evidence="4">Secreted protein</fullName>
    </recommendedName>
</protein>
<keyword evidence="1" id="KW-0732">Signal</keyword>
<feature type="signal peptide" evidence="1">
    <location>
        <begin position="1"/>
        <end position="21"/>
    </location>
</feature>
<dbReference type="EMBL" id="CASHTH010003834">
    <property type="protein sequence ID" value="CAI8050076.1"/>
    <property type="molecule type" value="Genomic_DNA"/>
</dbReference>
<reference evidence="2" key="1">
    <citation type="submission" date="2023-03" db="EMBL/GenBank/DDBJ databases">
        <authorList>
            <person name="Steffen K."/>
            <person name="Cardenas P."/>
        </authorList>
    </citation>
    <scope>NUCLEOTIDE SEQUENCE</scope>
</reference>
<gene>
    <name evidence="2" type="ORF">GBAR_LOCUS27546</name>
</gene>